<dbReference type="CDD" id="cd02209">
    <property type="entry name" value="cupin_XRE_C"/>
    <property type="match status" value="1"/>
</dbReference>
<dbReference type="InterPro" id="IPR001387">
    <property type="entry name" value="Cro/C1-type_HTH"/>
</dbReference>
<dbReference type="SUPFAM" id="SSF47413">
    <property type="entry name" value="lambda repressor-like DNA-binding domains"/>
    <property type="match status" value="1"/>
</dbReference>
<organism evidence="3 4">
    <name type="scientific">Nitrospirillum iridis</name>
    <dbReference type="NCBI Taxonomy" id="765888"/>
    <lineage>
        <taxon>Bacteria</taxon>
        <taxon>Pseudomonadati</taxon>
        <taxon>Pseudomonadota</taxon>
        <taxon>Alphaproteobacteria</taxon>
        <taxon>Rhodospirillales</taxon>
        <taxon>Azospirillaceae</taxon>
        <taxon>Nitrospirillum</taxon>
    </lineage>
</organism>
<gene>
    <name evidence="3" type="ORF">FHS74_002819</name>
</gene>
<dbReference type="AlphaFoldDB" id="A0A7X0AY47"/>
<dbReference type="EMBL" id="JACIIZ010000007">
    <property type="protein sequence ID" value="MBB6252259.1"/>
    <property type="molecule type" value="Genomic_DNA"/>
</dbReference>
<dbReference type="InterPro" id="IPR014710">
    <property type="entry name" value="RmlC-like_jellyroll"/>
</dbReference>
<comment type="caution">
    <text evidence="3">The sequence shown here is derived from an EMBL/GenBank/DDBJ whole genome shotgun (WGS) entry which is preliminary data.</text>
</comment>
<dbReference type="SMART" id="SM00530">
    <property type="entry name" value="HTH_XRE"/>
    <property type="match status" value="1"/>
</dbReference>
<dbReference type="CDD" id="cd00093">
    <property type="entry name" value="HTH_XRE"/>
    <property type="match status" value="1"/>
</dbReference>
<dbReference type="GO" id="GO:0005829">
    <property type="term" value="C:cytosol"/>
    <property type="evidence" value="ECO:0007669"/>
    <property type="project" value="TreeGrafter"/>
</dbReference>
<dbReference type="GO" id="GO:0003700">
    <property type="term" value="F:DNA-binding transcription factor activity"/>
    <property type="evidence" value="ECO:0007669"/>
    <property type="project" value="TreeGrafter"/>
</dbReference>
<dbReference type="InterPro" id="IPR011051">
    <property type="entry name" value="RmlC_Cupin_sf"/>
</dbReference>
<evidence type="ECO:0000259" key="2">
    <source>
        <dbReference type="PROSITE" id="PS50943"/>
    </source>
</evidence>
<dbReference type="Proteomes" id="UP000539175">
    <property type="component" value="Unassembled WGS sequence"/>
</dbReference>
<dbReference type="SUPFAM" id="SSF51182">
    <property type="entry name" value="RmlC-like cupins"/>
    <property type="match status" value="1"/>
</dbReference>
<reference evidence="3 4" key="1">
    <citation type="submission" date="2020-08" db="EMBL/GenBank/DDBJ databases">
        <title>Genomic Encyclopedia of Type Strains, Phase IV (KMG-IV): sequencing the most valuable type-strain genomes for metagenomic binning, comparative biology and taxonomic classification.</title>
        <authorList>
            <person name="Goeker M."/>
        </authorList>
    </citation>
    <scope>NUCLEOTIDE SEQUENCE [LARGE SCALE GENOMIC DNA]</scope>
    <source>
        <strain evidence="3 4">DSM 22198</strain>
    </source>
</reference>
<dbReference type="Pfam" id="PF01381">
    <property type="entry name" value="HTH_3"/>
    <property type="match status" value="1"/>
</dbReference>
<accession>A0A7X0AY47</accession>
<feature type="domain" description="HTH cro/C1-type" evidence="2">
    <location>
        <begin position="19"/>
        <end position="73"/>
    </location>
</feature>
<dbReference type="PROSITE" id="PS50943">
    <property type="entry name" value="HTH_CROC1"/>
    <property type="match status" value="1"/>
</dbReference>
<dbReference type="RefSeq" id="WP_184801490.1">
    <property type="nucleotide sequence ID" value="NZ_JACIIZ010000007.1"/>
</dbReference>
<name>A0A7X0AY47_9PROT</name>
<keyword evidence="1" id="KW-0238">DNA-binding</keyword>
<dbReference type="InterPro" id="IPR050807">
    <property type="entry name" value="TransReg_Diox_bact_type"/>
</dbReference>
<dbReference type="PANTHER" id="PTHR46797:SF25">
    <property type="entry name" value="TRANSCRIPTIONAL REGULATOR"/>
    <property type="match status" value="1"/>
</dbReference>
<proteinExistence type="predicted"/>
<evidence type="ECO:0000313" key="4">
    <source>
        <dbReference type="Proteomes" id="UP000539175"/>
    </source>
</evidence>
<evidence type="ECO:0000313" key="3">
    <source>
        <dbReference type="EMBL" id="MBB6252259.1"/>
    </source>
</evidence>
<dbReference type="GO" id="GO:0003677">
    <property type="term" value="F:DNA binding"/>
    <property type="evidence" value="ECO:0007669"/>
    <property type="project" value="UniProtKB-KW"/>
</dbReference>
<keyword evidence="4" id="KW-1185">Reference proteome</keyword>
<dbReference type="Gene3D" id="1.10.260.40">
    <property type="entry name" value="lambda repressor-like DNA-binding domains"/>
    <property type="match status" value="1"/>
</dbReference>
<dbReference type="InterPro" id="IPR013096">
    <property type="entry name" value="Cupin_2"/>
</dbReference>
<sequence length="206" mass="22556">MHIVTSTDRRRQMPMGERIRARRKALGLTLQQVAQRSGLSAPFISQAERDLSVPSLMSLLALADALTVDLTYFMEVPDGGAIVHRAAKPKRIEVDSPVDYIDLASNLDDRKLDIVLMRVPPGHAFPTDQRKGEDFLYVVRGEITGVVGKTKAKLGPGDNLHFDSLQHHSVRNTSNREALLLYVGTPSIFRKTADGALADATADEGA</sequence>
<dbReference type="PANTHER" id="PTHR46797">
    <property type="entry name" value="HTH-TYPE TRANSCRIPTIONAL REGULATOR"/>
    <property type="match status" value="1"/>
</dbReference>
<dbReference type="Pfam" id="PF07883">
    <property type="entry name" value="Cupin_2"/>
    <property type="match status" value="1"/>
</dbReference>
<dbReference type="InterPro" id="IPR010982">
    <property type="entry name" value="Lambda_DNA-bd_dom_sf"/>
</dbReference>
<evidence type="ECO:0000256" key="1">
    <source>
        <dbReference type="ARBA" id="ARBA00023125"/>
    </source>
</evidence>
<dbReference type="Gene3D" id="2.60.120.10">
    <property type="entry name" value="Jelly Rolls"/>
    <property type="match status" value="1"/>
</dbReference>
<protein>
    <submittedName>
        <fullName evidence="3">Transcriptional regulator with XRE-family HTH domain</fullName>
    </submittedName>
</protein>